<feature type="region of interest" description="Disordered" evidence="10">
    <location>
        <begin position="17"/>
        <end position="59"/>
    </location>
</feature>
<dbReference type="FunFam" id="3.90.1150.10:FF:000345">
    <property type="entry name" value="Alanine aminotransferase 2"/>
    <property type="match status" value="1"/>
</dbReference>
<evidence type="ECO:0000256" key="7">
    <source>
        <dbReference type="ARBA" id="ARBA00025785"/>
    </source>
</evidence>
<comment type="catalytic activity">
    <reaction evidence="9">
        <text>L-alanine + 2-oxoglutarate = pyruvate + L-glutamate</text>
        <dbReference type="Rhea" id="RHEA:19453"/>
        <dbReference type="ChEBI" id="CHEBI:15361"/>
        <dbReference type="ChEBI" id="CHEBI:16810"/>
        <dbReference type="ChEBI" id="CHEBI:29985"/>
        <dbReference type="ChEBI" id="CHEBI:57972"/>
        <dbReference type="EC" id="2.6.1.2"/>
    </reaction>
</comment>
<dbReference type="InterPro" id="IPR004839">
    <property type="entry name" value="Aminotransferase_I/II_large"/>
</dbReference>
<evidence type="ECO:0000256" key="9">
    <source>
        <dbReference type="ARBA" id="ARBA00047412"/>
    </source>
</evidence>
<dbReference type="GO" id="GO:0005615">
    <property type="term" value="C:extracellular space"/>
    <property type="evidence" value="ECO:0007669"/>
    <property type="project" value="Ensembl"/>
</dbReference>
<feature type="domain" description="Aminotransferase class I/classII large" evidence="11">
    <location>
        <begin position="196"/>
        <end position="272"/>
    </location>
</feature>
<dbReference type="InterPro" id="IPR015422">
    <property type="entry name" value="PyrdxlP-dep_Trfase_small"/>
</dbReference>
<dbReference type="AlphaFoldDB" id="A0A8C0H4S7"/>
<name>A0A8C0H4S7_CHEAB</name>
<protein>
    <recommendedName>
        <fullName evidence="8">alanine transaminase</fullName>
        <ecNumber evidence="8">2.6.1.2</ecNumber>
    </recommendedName>
</protein>
<evidence type="ECO:0000256" key="5">
    <source>
        <dbReference type="ARBA" id="ARBA00022898"/>
    </source>
</evidence>
<keyword evidence="3" id="KW-0032">Aminotransferase</keyword>
<dbReference type="FunFam" id="3.40.640.10:FF:000236">
    <property type="entry name" value="Alanine aminotransferase 2"/>
    <property type="match status" value="1"/>
</dbReference>
<keyword evidence="13" id="KW-1185">Reference proteome</keyword>
<keyword evidence="4" id="KW-0808">Transferase</keyword>
<proteinExistence type="inferred from homology"/>
<dbReference type="Gene3D" id="3.90.1150.10">
    <property type="entry name" value="Aspartate Aminotransferase, domain 1"/>
    <property type="match status" value="1"/>
</dbReference>
<accession>A0A8C0H4S7</accession>
<dbReference type="SUPFAM" id="SSF53383">
    <property type="entry name" value="PLP-dependent transferases"/>
    <property type="match status" value="1"/>
</dbReference>
<dbReference type="GeneTree" id="ENSGT00940000155265"/>
<dbReference type="InterPro" id="IPR015421">
    <property type="entry name" value="PyrdxlP-dep_Trfase_major"/>
</dbReference>
<evidence type="ECO:0000313" key="13">
    <source>
        <dbReference type="Proteomes" id="UP000694404"/>
    </source>
</evidence>
<gene>
    <name evidence="12" type="primary">GPT</name>
</gene>
<evidence type="ECO:0000256" key="4">
    <source>
        <dbReference type="ARBA" id="ARBA00022679"/>
    </source>
</evidence>
<reference evidence="12" key="1">
    <citation type="submission" date="2025-08" db="UniProtKB">
        <authorList>
            <consortium name="Ensembl"/>
        </authorList>
    </citation>
    <scope>IDENTIFICATION</scope>
</reference>
<dbReference type="InterPro" id="IPR015424">
    <property type="entry name" value="PyrdxlP-dep_Trfase"/>
</dbReference>
<dbReference type="PANTHER" id="PTHR11751">
    <property type="entry name" value="ALANINE AMINOTRANSFERASE"/>
    <property type="match status" value="1"/>
</dbReference>
<organism evidence="12 13">
    <name type="scientific">Chelonoidis abingdonii</name>
    <name type="common">Abingdon island giant tortoise</name>
    <name type="synonym">Testudo abingdonii</name>
    <dbReference type="NCBI Taxonomy" id="106734"/>
    <lineage>
        <taxon>Eukaryota</taxon>
        <taxon>Metazoa</taxon>
        <taxon>Chordata</taxon>
        <taxon>Craniata</taxon>
        <taxon>Vertebrata</taxon>
        <taxon>Euteleostomi</taxon>
        <taxon>Archelosauria</taxon>
        <taxon>Testudinata</taxon>
        <taxon>Testudines</taxon>
        <taxon>Cryptodira</taxon>
        <taxon>Durocryptodira</taxon>
        <taxon>Testudinoidea</taxon>
        <taxon>Testudinidae</taxon>
        <taxon>Chelonoidis</taxon>
    </lineage>
</organism>
<evidence type="ECO:0000256" key="8">
    <source>
        <dbReference type="ARBA" id="ARBA00026106"/>
    </source>
</evidence>
<comment type="subunit">
    <text evidence="2">Homodimer.</text>
</comment>
<dbReference type="GO" id="GO:0004021">
    <property type="term" value="F:L-alanine:2-oxoglutarate aminotransferase activity"/>
    <property type="evidence" value="ECO:0007669"/>
    <property type="project" value="UniProtKB-EC"/>
</dbReference>
<dbReference type="CDD" id="cd00609">
    <property type="entry name" value="AAT_like"/>
    <property type="match status" value="1"/>
</dbReference>
<dbReference type="GO" id="GO:0042853">
    <property type="term" value="P:L-alanine catabolic process"/>
    <property type="evidence" value="ECO:0007669"/>
    <property type="project" value="UniProtKB-UniPathway"/>
</dbReference>
<evidence type="ECO:0000256" key="6">
    <source>
        <dbReference type="ARBA" id="ARBA00025708"/>
    </source>
</evidence>
<evidence type="ECO:0000256" key="2">
    <source>
        <dbReference type="ARBA" id="ARBA00011738"/>
    </source>
</evidence>
<dbReference type="Proteomes" id="UP000694404">
    <property type="component" value="Unplaced"/>
</dbReference>
<sequence length="485" mass="51393">MYSCPQDPACPPGCAGGPGRGRKATGAAGAPGWGSGGQQSPAHGAALGGVGERSGESRAQAAWDLGWGSRPRTVRHGTGPGMGRGSRRLAEATSQVGSFSLLPLLLSQGVKKPFTEVIKANIGDAHSINGPLVAALRALLLPGGSPDPLSCPSALHAALAQVTPGPCPLCAAPAHPSLSPQTMLKLLVSGEGQSRTGVMIPIPQYPLYSAGIAELNAVQVNYYLDEEHCWALDVGELRRALRQARGHCQPRVLCIINPGNPTGQARSRKVIEDGPSSFAVGKEQLFLMRAAEGESCSQPLLSCLGPSPSLHLSPPRCGLRGGYMEVVNLDPAVQQQLSKLVSVRLCPPVPGQVLLDVVMNPPKPAPATQHLLSDLAHKAQLTQEIFSQVPGIHCNPVQGAMYSFPRIQIPARAVQEAQVRGFAPDMFFCLQLLEETGICVVPGSGFGEREGTYHFRMTILPHVEKLRIVLKKLSQFYAKFIQEYS</sequence>
<evidence type="ECO:0000259" key="11">
    <source>
        <dbReference type="Pfam" id="PF00155"/>
    </source>
</evidence>
<feature type="domain" description="Aminotransferase class I/classII large" evidence="11">
    <location>
        <begin position="318"/>
        <end position="470"/>
    </location>
</feature>
<evidence type="ECO:0000256" key="1">
    <source>
        <dbReference type="ARBA" id="ARBA00001933"/>
    </source>
</evidence>
<dbReference type="PANTHER" id="PTHR11751:SF308">
    <property type="entry name" value="ALANINE AMINOTRANSFERASE 1"/>
    <property type="match status" value="1"/>
</dbReference>
<evidence type="ECO:0000313" key="12">
    <source>
        <dbReference type="Ensembl" id="ENSCABP00000018383.1"/>
    </source>
</evidence>
<comment type="pathway">
    <text evidence="6">Amino-acid degradation; L-alanine degradation via transaminase pathway; pyruvate from L-alanine: step 1/1.</text>
</comment>
<evidence type="ECO:0000256" key="10">
    <source>
        <dbReference type="SAM" id="MobiDB-lite"/>
    </source>
</evidence>
<dbReference type="Gene3D" id="3.40.640.10">
    <property type="entry name" value="Type I PLP-dependent aspartate aminotransferase-like (Major domain)"/>
    <property type="match status" value="1"/>
</dbReference>
<dbReference type="InterPro" id="IPR045088">
    <property type="entry name" value="ALAT1/2-like"/>
</dbReference>
<reference evidence="12" key="2">
    <citation type="submission" date="2025-09" db="UniProtKB">
        <authorList>
            <consortium name="Ensembl"/>
        </authorList>
    </citation>
    <scope>IDENTIFICATION</scope>
</reference>
<dbReference type="GO" id="GO:0030170">
    <property type="term" value="F:pyridoxal phosphate binding"/>
    <property type="evidence" value="ECO:0007669"/>
    <property type="project" value="InterPro"/>
</dbReference>
<evidence type="ECO:0000256" key="3">
    <source>
        <dbReference type="ARBA" id="ARBA00022576"/>
    </source>
</evidence>
<dbReference type="UniPathway" id="UPA00528">
    <property type="reaction ID" value="UER00586"/>
</dbReference>
<dbReference type="Ensembl" id="ENSCABT00000020143.1">
    <property type="protein sequence ID" value="ENSCABP00000018383.1"/>
    <property type="gene ID" value="ENSCABG00000013602.1"/>
</dbReference>
<keyword evidence="5" id="KW-0663">Pyridoxal phosphate</keyword>
<dbReference type="Pfam" id="PF00155">
    <property type="entry name" value="Aminotran_1_2"/>
    <property type="match status" value="2"/>
</dbReference>
<comment type="cofactor">
    <cofactor evidence="1">
        <name>pyridoxal 5'-phosphate</name>
        <dbReference type="ChEBI" id="CHEBI:597326"/>
    </cofactor>
</comment>
<comment type="similarity">
    <text evidence="7">Belongs to the class-I pyridoxal-phosphate-dependent aminotransferase family. Alanine aminotransferase subfamily.</text>
</comment>
<dbReference type="EC" id="2.6.1.2" evidence="8"/>